<dbReference type="Gene3D" id="2.115.10.20">
    <property type="entry name" value="Glycosyl hydrolase domain, family 43"/>
    <property type="match status" value="1"/>
</dbReference>
<dbReference type="PIRSF" id="PIRSF026534">
    <property type="entry name" value="Endo_alpha-L-arabinosidase"/>
    <property type="match status" value="1"/>
</dbReference>
<evidence type="ECO:0000313" key="10">
    <source>
        <dbReference type="Proteomes" id="UP000807342"/>
    </source>
</evidence>
<dbReference type="InterPro" id="IPR006710">
    <property type="entry name" value="Glyco_hydro_43"/>
</dbReference>
<evidence type="ECO:0000256" key="8">
    <source>
        <dbReference type="SAM" id="SignalP"/>
    </source>
</evidence>
<dbReference type="Proteomes" id="UP000807342">
    <property type="component" value="Unassembled WGS sequence"/>
</dbReference>
<dbReference type="CDD" id="cd08998">
    <property type="entry name" value="GH43_Arb43a-like"/>
    <property type="match status" value="1"/>
</dbReference>
<comment type="catalytic activity">
    <reaction evidence="1 7">
        <text>Endohydrolysis of (1-&gt;5)-alpha-arabinofuranosidic linkages in (1-&gt;5)-arabinans.</text>
        <dbReference type="EC" id="3.2.1.99"/>
    </reaction>
</comment>
<dbReference type="InterPro" id="IPR023296">
    <property type="entry name" value="Glyco_hydro_beta-prop_sf"/>
</dbReference>
<dbReference type="AlphaFoldDB" id="A0A9P5XCN7"/>
<organism evidence="9 10">
    <name type="scientific">Macrolepiota fuliginosa MF-IS2</name>
    <dbReference type="NCBI Taxonomy" id="1400762"/>
    <lineage>
        <taxon>Eukaryota</taxon>
        <taxon>Fungi</taxon>
        <taxon>Dikarya</taxon>
        <taxon>Basidiomycota</taxon>
        <taxon>Agaricomycotina</taxon>
        <taxon>Agaricomycetes</taxon>
        <taxon>Agaricomycetidae</taxon>
        <taxon>Agaricales</taxon>
        <taxon>Agaricineae</taxon>
        <taxon>Agaricaceae</taxon>
        <taxon>Macrolepiota</taxon>
    </lineage>
</organism>
<comment type="caution">
    <text evidence="9">The sequence shown here is derived from an EMBL/GenBank/DDBJ whole genome shotgun (WGS) entry which is preliminary data.</text>
</comment>
<dbReference type="OrthoDB" id="195678at2759"/>
<accession>A0A9P5XCN7</accession>
<feature type="chain" id="PRO_5040388357" description="Arabinan endo-1,5-alpha-L-arabinosidase" evidence="8">
    <location>
        <begin position="21"/>
        <end position="313"/>
    </location>
</feature>
<protein>
    <recommendedName>
        <fullName evidence="4 7">Arabinan endo-1,5-alpha-L-arabinosidase</fullName>
        <ecNumber evidence="4 7">3.2.1.99</ecNumber>
    </recommendedName>
</protein>
<sequence>MHWLQSTLVLLVFVIIGCAAAPPPDPVTGNTIVHSPSMCKDKSGKYFLFSGGVGLEIRTSTDRKAWTLIGKVWPNGAPWTDKYTKSSHGKIWAPDCTYVNGNFILYYAASTTGSLESAIFLAKSSTGLPGSWSNKGMITFTTNNSDYNVSTPLNYRQNYGNKWYLSFGSYHTGIKSMNINPSTGLPLSKSITPLAQRKGNVTAMEASCVFKANNFYYLFTSWNHDHCTPSICPEAPNGTLSTYQIRVGRSTSPTGGFVDKSGKSLLNSGGTLVMGSHDNIVGPGGQDIMQDDDGPIMVYYYHTNFSSGWPVVT</sequence>
<dbReference type="PANTHER" id="PTHR43301:SF3">
    <property type="entry name" value="ARABINAN ENDO-1,5-ALPHA-L-ARABINOSIDASE A-RELATED"/>
    <property type="match status" value="1"/>
</dbReference>
<evidence type="ECO:0000256" key="5">
    <source>
        <dbReference type="ARBA" id="ARBA00022801"/>
    </source>
</evidence>
<dbReference type="InterPro" id="IPR016840">
    <property type="entry name" value="Glyco_hydro_43_endo_a_Ara-ase"/>
</dbReference>
<evidence type="ECO:0000256" key="7">
    <source>
        <dbReference type="PIRNR" id="PIRNR026534"/>
    </source>
</evidence>
<comment type="pathway">
    <text evidence="2 7">Glycan metabolism; L-arabinan degradation.</text>
</comment>
<reference evidence="9" key="1">
    <citation type="submission" date="2020-11" db="EMBL/GenBank/DDBJ databases">
        <authorList>
            <consortium name="DOE Joint Genome Institute"/>
            <person name="Ahrendt S."/>
            <person name="Riley R."/>
            <person name="Andreopoulos W."/>
            <person name="Labutti K."/>
            <person name="Pangilinan J."/>
            <person name="Ruiz-Duenas F.J."/>
            <person name="Barrasa J.M."/>
            <person name="Sanchez-Garcia M."/>
            <person name="Camarero S."/>
            <person name="Miyauchi S."/>
            <person name="Serrano A."/>
            <person name="Linde D."/>
            <person name="Babiker R."/>
            <person name="Drula E."/>
            <person name="Ayuso-Fernandez I."/>
            <person name="Pacheco R."/>
            <person name="Padilla G."/>
            <person name="Ferreira P."/>
            <person name="Barriuso J."/>
            <person name="Kellner H."/>
            <person name="Castanera R."/>
            <person name="Alfaro M."/>
            <person name="Ramirez L."/>
            <person name="Pisabarro A.G."/>
            <person name="Kuo A."/>
            <person name="Tritt A."/>
            <person name="Lipzen A."/>
            <person name="He G."/>
            <person name="Yan M."/>
            <person name="Ng V."/>
            <person name="Cullen D."/>
            <person name="Martin F."/>
            <person name="Rosso M.-N."/>
            <person name="Henrissat B."/>
            <person name="Hibbett D."/>
            <person name="Martinez A.T."/>
            <person name="Grigoriev I.V."/>
        </authorList>
    </citation>
    <scope>NUCLEOTIDE SEQUENCE</scope>
    <source>
        <strain evidence="9">MF-IS2</strain>
    </source>
</reference>
<dbReference type="EMBL" id="MU151214">
    <property type="protein sequence ID" value="KAF9447125.1"/>
    <property type="molecule type" value="Genomic_DNA"/>
</dbReference>
<evidence type="ECO:0000256" key="6">
    <source>
        <dbReference type="ARBA" id="ARBA00023295"/>
    </source>
</evidence>
<keyword evidence="5 7" id="KW-0378">Hydrolase</keyword>
<comment type="similarity">
    <text evidence="3 7">Belongs to the glycosyl hydrolase 43 family.</text>
</comment>
<evidence type="ECO:0000256" key="2">
    <source>
        <dbReference type="ARBA" id="ARBA00004834"/>
    </source>
</evidence>
<dbReference type="GO" id="GO:0005975">
    <property type="term" value="P:carbohydrate metabolic process"/>
    <property type="evidence" value="ECO:0007669"/>
    <property type="project" value="InterPro"/>
</dbReference>
<dbReference type="PANTHER" id="PTHR43301">
    <property type="entry name" value="ARABINAN ENDO-1,5-ALPHA-L-ARABINOSIDASE"/>
    <property type="match status" value="1"/>
</dbReference>
<evidence type="ECO:0000313" key="9">
    <source>
        <dbReference type="EMBL" id="KAF9447125.1"/>
    </source>
</evidence>
<evidence type="ECO:0000256" key="3">
    <source>
        <dbReference type="ARBA" id="ARBA00009865"/>
    </source>
</evidence>
<proteinExistence type="inferred from homology"/>
<evidence type="ECO:0000256" key="4">
    <source>
        <dbReference type="ARBA" id="ARBA00012586"/>
    </source>
</evidence>
<dbReference type="InterPro" id="IPR050727">
    <property type="entry name" value="GH43_arabinanases"/>
</dbReference>
<dbReference type="SUPFAM" id="SSF75005">
    <property type="entry name" value="Arabinanase/levansucrase/invertase"/>
    <property type="match status" value="1"/>
</dbReference>
<dbReference type="EC" id="3.2.1.99" evidence="4 7"/>
<keyword evidence="6 7" id="KW-0326">Glycosidase</keyword>
<gene>
    <name evidence="9" type="ORF">P691DRAFT_793791</name>
</gene>
<name>A0A9P5XCN7_9AGAR</name>
<feature type="signal peptide" evidence="8">
    <location>
        <begin position="1"/>
        <end position="20"/>
    </location>
</feature>
<keyword evidence="8" id="KW-0732">Signal</keyword>
<dbReference type="GO" id="GO:0046558">
    <property type="term" value="F:arabinan endo-1,5-alpha-L-arabinosidase activity"/>
    <property type="evidence" value="ECO:0007669"/>
    <property type="project" value="UniProtKB-EC"/>
</dbReference>
<dbReference type="Pfam" id="PF04616">
    <property type="entry name" value="Glyco_hydro_43"/>
    <property type="match status" value="1"/>
</dbReference>
<evidence type="ECO:0000256" key="1">
    <source>
        <dbReference type="ARBA" id="ARBA00000375"/>
    </source>
</evidence>
<keyword evidence="10" id="KW-1185">Reference proteome</keyword>